<gene>
    <name evidence="1" type="ORF">ERS852476_01847</name>
</gene>
<dbReference type="AlphaFoldDB" id="A0A174C7D4"/>
<protein>
    <recommendedName>
        <fullName evidence="3">DUF4317 family protein</fullName>
    </recommendedName>
</protein>
<evidence type="ECO:0008006" key="3">
    <source>
        <dbReference type="Google" id="ProtNLM"/>
    </source>
</evidence>
<dbReference type="Pfam" id="PF14199">
    <property type="entry name" value="DUF4317"/>
    <property type="match status" value="1"/>
</dbReference>
<organism evidence="1 2">
    <name type="scientific">Blautia obeum</name>
    <dbReference type="NCBI Taxonomy" id="40520"/>
    <lineage>
        <taxon>Bacteria</taxon>
        <taxon>Bacillati</taxon>
        <taxon>Bacillota</taxon>
        <taxon>Clostridia</taxon>
        <taxon>Lachnospirales</taxon>
        <taxon>Lachnospiraceae</taxon>
        <taxon>Blautia</taxon>
    </lineage>
</organism>
<proteinExistence type="predicted"/>
<name>A0A174C7D4_9FIRM</name>
<dbReference type="EMBL" id="CYZP01000014">
    <property type="protein sequence ID" value="CUO08697.1"/>
    <property type="molecule type" value="Genomic_DNA"/>
</dbReference>
<dbReference type="InterPro" id="IPR025466">
    <property type="entry name" value="DUF4317"/>
</dbReference>
<evidence type="ECO:0000313" key="2">
    <source>
        <dbReference type="Proteomes" id="UP000095645"/>
    </source>
</evidence>
<sequence>MMNKKDTKINRNDMLELTRRMTLSRNCFVRAAGAYIDDEGYIDNTFNVSFKNMSKHDQQVNLNLAKTIPFSKTNEQLKCYKFPEGDMAYDSIHKLLMALSQYGLKDDLLVQTLCEQLAEGICDTKDSSDKINRLQGQEFGIYIYHGIYDIPKKGSDHSEQWESEEIYSFLICVVAPVDKDYNAGTPKCGFIFPAFEERSAEPGKIDIFFEIPEYPDEGFLNRIIGQ</sequence>
<reference evidence="1 2" key="1">
    <citation type="submission" date="2015-09" db="EMBL/GenBank/DDBJ databases">
        <authorList>
            <consortium name="Pathogen Informatics"/>
        </authorList>
    </citation>
    <scope>NUCLEOTIDE SEQUENCE [LARGE SCALE GENOMIC DNA]</scope>
    <source>
        <strain evidence="1 2">2789STDY5834861</strain>
    </source>
</reference>
<dbReference type="Proteomes" id="UP000095645">
    <property type="component" value="Unassembled WGS sequence"/>
</dbReference>
<evidence type="ECO:0000313" key="1">
    <source>
        <dbReference type="EMBL" id="CUO08697.1"/>
    </source>
</evidence>
<accession>A0A174C7D4</accession>